<dbReference type="AlphaFoldDB" id="A0AAV8V3D3"/>
<dbReference type="SUPFAM" id="SSF47923">
    <property type="entry name" value="Ypt/Rab-GAP domain of gyp1p"/>
    <property type="match status" value="2"/>
</dbReference>
<evidence type="ECO:0000313" key="8">
    <source>
        <dbReference type="EMBL" id="KAJ8909145.1"/>
    </source>
</evidence>
<dbReference type="GO" id="GO:0005765">
    <property type="term" value="C:lysosomal membrane"/>
    <property type="evidence" value="ECO:0007669"/>
    <property type="project" value="UniProtKB-SubCell"/>
</dbReference>
<keyword evidence="4" id="KW-0458">Lysosome</keyword>
<evidence type="ECO:0000256" key="2">
    <source>
        <dbReference type="ARBA" id="ARBA00004656"/>
    </source>
</evidence>
<dbReference type="Gene3D" id="1.10.10.750">
    <property type="entry name" value="Ypt/Rab-GAP domain of gyp1p, domain 1"/>
    <property type="match status" value="1"/>
</dbReference>
<dbReference type="SMART" id="SM00164">
    <property type="entry name" value="TBC"/>
    <property type="match status" value="1"/>
</dbReference>
<keyword evidence="9" id="KW-1185">Reference proteome</keyword>
<dbReference type="InterPro" id="IPR002477">
    <property type="entry name" value="Peptidoglycan-bd-like"/>
</dbReference>
<gene>
    <name evidence="8" type="ORF">NDN08_005839</name>
</gene>
<evidence type="ECO:0000313" key="9">
    <source>
        <dbReference type="Proteomes" id="UP001157974"/>
    </source>
</evidence>
<sequence length="558" mass="62716">MNFRAAYLRSLGFEHEKIAKSEVGALFSEDVIPVNQLRKLCLRVGIGSTWRGEVWKIILGVIPPQRAAWDSTSEIRKQSYDQLYEAASLVLTSEERTREDGMLAAYSVHQYFLRRVSKASSAKLYPSVRTVRSFLLSEEAAGARSVLRIMLRVFNTEWESFWCAVKFIQAQRIVAVLKHSGKRLQSWGVAYRVRLLSELLVQKEPQIVKTLHATGLREEDFAKLWLRNCLADALREDDVIALWDHLIAAPADFVSHFSLELLKHLEPQINELKHEGKSEILQLLANIPPLQSLEKFTLPAAAATASLLDKNTNLDPLLTFDVEWPLLRYGERGVIVKVMQLLLRTKGLGGMFSVDSYYGDRTENALTRLKKQMYEIEVEKQQKLSMQSDPNLRSAPNGEQPMRVGGEPTRVGGEPTLRDKSEAWKGVRRTRLQGSMDEMTPSSLEMDNSPMAKHELDADNITGVGGVQKSAWDGERAFGPKLWPTLLESISAGSRGDDVKALQALLIQRHGYSKVREDGYFGTQTVNAVKDFQAHVATRAIPVDGIVGPVTWIHLLDS</sequence>
<dbReference type="PROSITE" id="PS50086">
    <property type="entry name" value="TBC_RABGAP"/>
    <property type="match status" value="1"/>
</dbReference>
<dbReference type="SUPFAM" id="SSF47090">
    <property type="entry name" value="PGBD-like"/>
    <property type="match status" value="1"/>
</dbReference>
<dbReference type="InterPro" id="IPR039842">
    <property type="entry name" value="TBC1D7"/>
</dbReference>
<dbReference type="Gene3D" id="1.10.101.10">
    <property type="entry name" value="PGBD-like superfamily/PGBD"/>
    <property type="match status" value="1"/>
</dbReference>
<evidence type="ECO:0000256" key="4">
    <source>
        <dbReference type="ARBA" id="ARBA00023228"/>
    </source>
</evidence>
<reference evidence="8 9" key="1">
    <citation type="journal article" date="2023" name="Nat. Commun.">
        <title>Origin of minicircular mitochondrial genomes in red algae.</title>
        <authorList>
            <person name="Lee Y."/>
            <person name="Cho C.H."/>
            <person name="Lee Y.M."/>
            <person name="Park S.I."/>
            <person name="Yang J.H."/>
            <person name="West J.A."/>
            <person name="Bhattacharya D."/>
            <person name="Yoon H.S."/>
        </authorList>
    </citation>
    <scope>NUCLEOTIDE SEQUENCE [LARGE SCALE GENOMIC DNA]</scope>
    <source>
        <strain evidence="8 9">CCMP1338</strain>
        <tissue evidence="8">Whole cell</tissue>
    </source>
</reference>
<dbReference type="InterPro" id="IPR035969">
    <property type="entry name" value="Rab-GAP_TBC_sf"/>
</dbReference>
<dbReference type="Pfam" id="PF00566">
    <property type="entry name" value="RabGAP-TBC"/>
    <property type="match status" value="1"/>
</dbReference>
<dbReference type="GO" id="GO:0005096">
    <property type="term" value="F:GTPase activator activity"/>
    <property type="evidence" value="ECO:0007669"/>
    <property type="project" value="TreeGrafter"/>
</dbReference>
<proteinExistence type="predicted"/>
<evidence type="ECO:0000256" key="5">
    <source>
        <dbReference type="ARBA" id="ARBA00046045"/>
    </source>
</evidence>
<organism evidence="8 9">
    <name type="scientific">Rhodosorus marinus</name>
    <dbReference type="NCBI Taxonomy" id="101924"/>
    <lineage>
        <taxon>Eukaryota</taxon>
        <taxon>Rhodophyta</taxon>
        <taxon>Stylonematophyceae</taxon>
        <taxon>Stylonematales</taxon>
        <taxon>Stylonemataceae</taxon>
        <taxon>Rhodosorus</taxon>
    </lineage>
</organism>
<dbReference type="EMBL" id="JAMWBK010000001">
    <property type="protein sequence ID" value="KAJ8909145.1"/>
    <property type="molecule type" value="Genomic_DNA"/>
</dbReference>
<comment type="function">
    <text evidence="5">Non-catalytic component of the TSC-TBC complex, a multiprotein complex that acts as a negative regulator of the canonical mTORC1 complex, an evolutionarily conserved central nutrient sensor that stimulates anabolic reactions and macromolecule biosynthesis to promote cellular biomass generation and growth. The TSC-TBC complex acts as a GTPase-activating protein (GAP) for the small GTPase RHEB, a direct activator of the protein kinase activity of mTORC1. In absence of nutrients, the TSC-TBC complex inhibits mTORC1, thereby preventing phosphorylation of ribosomal protein S6 kinase (RPS6KB1 and RPS6KB2) and EIF4EBP1 (4E-BP1) by the mTORC1 signaling. The TSC-TBC complex is inactivated in response to nutrients, relieving inhibition of mTORC1.</text>
</comment>
<comment type="caution">
    <text evidence="8">The sequence shown here is derived from an EMBL/GenBank/DDBJ whole genome shotgun (WGS) entry which is preliminary data.</text>
</comment>
<dbReference type="GO" id="GO:0005829">
    <property type="term" value="C:cytosol"/>
    <property type="evidence" value="ECO:0007669"/>
    <property type="project" value="UniProtKB-SubCell"/>
</dbReference>
<dbReference type="GO" id="GO:0032007">
    <property type="term" value="P:negative regulation of TOR signaling"/>
    <property type="evidence" value="ECO:0007669"/>
    <property type="project" value="TreeGrafter"/>
</dbReference>
<feature type="region of interest" description="Disordered" evidence="6">
    <location>
        <begin position="381"/>
        <end position="417"/>
    </location>
</feature>
<evidence type="ECO:0000259" key="7">
    <source>
        <dbReference type="PROSITE" id="PS50086"/>
    </source>
</evidence>
<evidence type="ECO:0000256" key="3">
    <source>
        <dbReference type="ARBA" id="ARBA00015455"/>
    </source>
</evidence>
<evidence type="ECO:0000256" key="6">
    <source>
        <dbReference type="SAM" id="MobiDB-lite"/>
    </source>
</evidence>
<feature type="domain" description="Rab-GAP TBC" evidence="7">
    <location>
        <begin position="45"/>
        <end position="250"/>
    </location>
</feature>
<evidence type="ECO:0000256" key="1">
    <source>
        <dbReference type="ARBA" id="ARBA00004514"/>
    </source>
</evidence>
<dbReference type="PANTHER" id="PTHR13530">
    <property type="entry name" value="TBC1 DOMAIN FAMILY MEMBER 7"/>
    <property type="match status" value="1"/>
</dbReference>
<name>A0AAV8V3D3_9RHOD</name>
<dbReference type="Gene3D" id="1.10.472.80">
    <property type="entry name" value="Ypt/Rab-GAP domain of gyp1p, domain 3"/>
    <property type="match status" value="1"/>
</dbReference>
<dbReference type="InterPro" id="IPR036366">
    <property type="entry name" value="PGBDSf"/>
</dbReference>
<dbReference type="InterPro" id="IPR036365">
    <property type="entry name" value="PGBD-like_sf"/>
</dbReference>
<dbReference type="PANTHER" id="PTHR13530:SF3">
    <property type="entry name" value="TBC1 DOMAIN FAMILY MEMBER 7"/>
    <property type="match status" value="1"/>
</dbReference>
<protein>
    <recommendedName>
        <fullName evidence="3">TBC1 domain family member 7</fullName>
    </recommendedName>
</protein>
<dbReference type="Pfam" id="PF01471">
    <property type="entry name" value="PG_binding_1"/>
    <property type="match status" value="1"/>
</dbReference>
<dbReference type="InterPro" id="IPR000195">
    <property type="entry name" value="Rab-GAP-TBC_dom"/>
</dbReference>
<accession>A0AAV8V3D3</accession>
<dbReference type="Proteomes" id="UP001157974">
    <property type="component" value="Unassembled WGS sequence"/>
</dbReference>
<comment type="subcellular location">
    <subcellularLocation>
        <location evidence="1">Cytoplasm</location>
        <location evidence="1">Cytosol</location>
    </subcellularLocation>
    <subcellularLocation>
        <location evidence="2">Lysosome membrane</location>
    </subcellularLocation>
</comment>